<dbReference type="InterPro" id="IPR019546">
    <property type="entry name" value="TAT_signal_bac_arc"/>
</dbReference>
<keyword evidence="1" id="KW-0732">Signal</keyword>
<dbReference type="InterPro" id="IPR008274">
    <property type="entry name" value="AldOxase/xan_DH_MoCoBD1"/>
</dbReference>
<sequence length="747" mass="81575">MSDRSVENIDRRRFLKLTGLSAGGLVLGATLPGWQPSWAAGLDKGGELNLFVSIDGDDTVSIVCHRSEMGQGIRTGLPQVVADELEADWQKVKVVQGLGDKRYGSQNTDGSRSVRRFYDTMRRMGASARTMLERAAAERWNVPAKECAARNHVIIHIPTDRRLGFGELAAAAAKQAVPDEKDLRLKDSAQFNYIGKPVDTVDTPDMVTGRANYGQDVHLDNMLIASIERAPVLGSGIAKLDDSAARKVRGLVAVERLDGGAEPPLFKPLSGVAVLAHNTWTALKARKLLNIEWTESPHEQHDSDDYLETLKDNVRQTGKTAVAEGDVDIALETASRQHSAIYTLPYLAHATMEPPSATAVVGEEGCEIWSCVQDPQSVQQHVGQALGLPPEKVKVNVTFLGGGFGRKSKPDFVVEAALLAKKMQRPVKVVWSREDDIRHDYYHAASAAYFQAGLDEHGKVDGWLQRTAFPSIGGTFQPGVDHPANFELDLGLTDLPFAIANRRTETQQADYHARIGWLRSVSNIQNAFGVCSFADELAHINGRRPDEFLLDLIGPDRKIDPSQGDYKYGNYGETLEKFPIDTARLKNVLRRTAARADFDTDGGEGWGIAVHRSFLSYVGIATRVQVRDEQLKILQMHCVADVGLAVNPDRVKSQMEGAMIFGMSLALMGEIKMQNGAVANSNFHDYPLLRMHQCPSLTVELVASGEPPAGVGEPGVPPVAPSITNAIFAASGQRIRELPINKHLKIG</sequence>
<evidence type="ECO:0000256" key="1">
    <source>
        <dbReference type="ARBA" id="ARBA00022729"/>
    </source>
</evidence>
<dbReference type="Proteomes" id="UP001596425">
    <property type="component" value="Unassembled WGS sequence"/>
</dbReference>
<dbReference type="PANTHER" id="PTHR47495:SF3">
    <property type="entry name" value="BLR6219 PROTEIN"/>
    <property type="match status" value="1"/>
</dbReference>
<dbReference type="RefSeq" id="WP_193193566.1">
    <property type="nucleotide sequence ID" value="NZ_JACZFR010000047.1"/>
</dbReference>
<dbReference type="InterPro" id="IPR037165">
    <property type="entry name" value="AldOxase/xan_DH_Mopterin-bd_sf"/>
</dbReference>
<dbReference type="SUPFAM" id="SSF56003">
    <property type="entry name" value="Molybdenum cofactor-binding domain"/>
    <property type="match status" value="2"/>
</dbReference>
<evidence type="ECO:0000313" key="3">
    <source>
        <dbReference type="EMBL" id="MFC6632448.1"/>
    </source>
</evidence>
<dbReference type="NCBIfam" id="TIGR01409">
    <property type="entry name" value="TAT_signal_seq"/>
    <property type="match status" value="1"/>
</dbReference>
<dbReference type="Pfam" id="PF20256">
    <property type="entry name" value="MoCoBD_2"/>
    <property type="match status" value="2"/>
</dbReference>
<comment type="caution">
    <text evidence="3">The sequence shown here is derived from an EMBL/GenBank/DDBJ whole genome shotgun (WGS) entry which is preliminary data.</text>
</comment>
<dbReference type="Gene3D" id="3.30.365.10">
    <property type="entry name" value="Aldehyde oxidase/xanthine dehydrogenase, molybdopterin binding domain"/>
    <property type="match status" value="4"/>
</dbReference>
<dbReference type="InterPro" id="IPR006311">
    <property type="entry name" value="TAT_signal"/>
</dbReference>
<dbReference type="PROSITE" id="PS51318">
    <property type="entry name" value="TAT"/>
    <property type="match status" value="1"/>
</dbReference>
<name>A0ABW1YI63_9GAMM</name>
<dbReference type="Gene3D" id="3.90.1170.50">
    <property type="entry name" value="Aldehyde oxidase/xanthine dehydrogenase, a/b hammerhead"/>
    <property type="match status" value="1"/>
</dbReference>
<dbReference type="InterPro" id="IPR012368">
    <property type="entry name" value="OxRdtase_Mopterin-bd_su_IorB"/>
</dbReference>
<protein>
    <submittedName>
        <fullName evidence="3">Molybdopterin cofactor-binding domain-containing protein</fullName>
    </submittedName>
</protein>
<evidence type="ECO:0000313" key="4">
    <source>
        <dbReference type="Proteomes" id="UP001596425"/>
    </source>
</evidence>
<dbReference type="EMBL" id="JBHSVR010000001">
    <property type="protein sequence ID" value="MFC6632448.1"/>
    <property type="molecule type" value="Genomic_DNA"/>
</dbReference>
<dbReference type="InterPro" id="IPR052516">
    <property type="entry name" value="N-heterocyclic_Hydroxylase"/>
</dbReference>
<gene>
    <name evidence="3" type="ORF">ACFQBM_04105</name>
</gene>
<accession>A0ABW1YI63</accession>
<dbReference type="Pfam" id="PF02738">
    <property type="entry name" value="MoCoBD_1"/>
    <property type="match status" value="1"/>
</dbReference>
<dbReference type="SMART" id="SM01008">
    <property type="entry name" value="Ald_Xan_dh_C"/>
    <property type="match status" value="1"/>
</dbReference>
<evidence type="ECO:0000259" key="2">
    <source>
        <dbReference type="SMART" id="SM01008"/>
    </source>
</evidence>
<organism evidence="3 4">
    <name type="scientific">Microbulbifer taiwanensis</name>
    <dbReference type="NCBI Taxonomy" id="986746"/>
    <lineage>
        <taxon>Bacteria</taxon>
        <taxon>Pseudomonadati</taxon>
        <taxon>Pseudomonadota</taxon>
        <taxon>Gammaproteobacteria</taxon>
        <taxon>Cellvibrionales</taxon>
        <taxon>Microbulbiferaceae</taxon>
        <taxon>Microbulbifer</taxon>
    </lineage>
</organism>
<proteinExistence type="predicted"/>
<feature type="domain" description="Aldehyde oxidase/xanthine dehydrogenase a/b hammerhead" evidence="2">
    <location>
        <begin position="208"/>
        <end position="297"/>
    </location>
</feature>
<dbReference type="InterPro" id="IPR000674">
    <property type="entry name" value="Ald_Oxase/Xan_DH_a/b"/>
</dbReference>
<dbReference type="InterPro" id="IPR046867">
    <property type="entry name" value="AldOxase/xan_DH_MoCoBD2"/>
</dbReference>
<keyword evidence="4" id="KW-1185">Reference proteome</keyword>
<dbReference type="PANTHER" id="PTHR47495">
    <property type="entry name" value="ALDEHYDE DEHYDROGENASE"/>
    <property type="match status" value="1"/>
</dbReference>
<dbReference type="PIRSF" id="PIRSF036389">
    <property type="entry name" value="IOR_B"/>
    <property type="match status" value="1"/>
</dbReference>
<reference evidence="4" key="1">
    <citation type="journal article" date="2019" name="Int. J. Syst. Evol. Microbiol.">
        <title>The Global Catalogue of Microorganisms (GCM) 10K type strain sequencing project: providing services to taxonomists for standard genome sequencing and annotation.</title>
        <authorList>
            <consortium name="The Broad Institute Genomics Platform"/>
            <consortium name="The Broad Institute Genome Sequencing Center for Infectious Disease"/>
            <person name="Wu L."/>
            <person name="Ma J."/>
        </authorList>
    </citation>
    <scope>NUCLEOTIDE SEQUENCE [LARGE SCALE GENOMIC DNA]</scope>
    <source>
        <strain evidence="4">CGMCC 1.13718</strain>
    </source>
</reference>